<evidence type="ECO:0000256" key="2">
    <source>
        <dbReference type="ARBA" id="ARBA00009695"/>
    </source>
</evidence>
<dbReference type="InterPro" id="IPR053925">
    <property type="entry name" value="RecX_HTH_3rd"/>
</dbReference>
<dbReference type="Pfam" id="PF02631">
    <property type="entry name" value="RecX_HTH2"/>
    <property type="match status" value="1"/>
</dbReference>
<keyword evidence="4 5" id="KW-0963">Cytoplasm</keyword>
<accession>A0ABT3PPH0</accession>
<dbReference type="InterPro" id="IPR036388">
    <property type="entry name" value="WH-like_DNA-bd_sf"/>
</dbReference>
<evidence type="ECO:0000256" key="4">
    <source>
        <dbReference type="ARBA" id="ARBA00022490"/>
    </source>
</evidence>
<sequence>MSNAQEHQLPGTITSIAVQKNNKERYSIFVDEQFLIGVSEETLIKFSLRKGAEVTPLLFKKIQREEGRFAVKAYLLKRLGSRNHSRKELLNKALRKDYTQEVILSVLDELEEKGYIDDPSFARMYASNKKRLNNWGPSKIKAHLMQKGIGRNIAEKCATEVFKNEDLTETFIHLITKRKRHFRREQNLLKRKKKVIAYLARKGYRSSSIYSCIDKLMAVIEE</sequence>
<protein>
    <recommendedName>
        <fullName evidence="3 5">Regulatory protein RecX</fullName>
    </recommendedName>
</protein>
<dbReference type="EMBL" id="JAGGJA010000008">
    <property type="protein sequence ID" value="MCW9707753.1"/>
    <property type="molecule type" value="Genomic_DNA"/>
</dbReference>
<evidence type="ECO:0000259" key="6">
    <source>
        <dbReference type="Pfam" id="PF02631"/>
    </source>
</evidence>
<keyword evidence="10" id="KW-1185">Reference proteome</keyword>
<evidence type="ECO:0000256" key="1">
    <source>
        <dbReference type="ARBA" id="ARBA00004496"/>
    </source>
</evidence>
<dbReference type="InterPro" id="IPR053924">
    <property type="entry name" value="RecX_HTH_2nd"/>
</dbReference>
<comment type="caution">
    <text evidence="9">The sequence shown here is derived from an EMBL/GenBank/DDBJ whole genome shotgun (WGS) entry which is preliminary data.</text>
</comment>
<proteinExistence type="inferred from homology"/>
<dbReference type="PANTHER" id="PTHR33602">
    <property type="entry name" value="REGULATORY PROTEIN RECX FAMILY PROTEIN"/>
    <property type="match status" value="1"/>
</dbReference>
<evidence type="ECO:0000256" key="3">
    <source>
        <dbReference type="ARBA" id="ARBA00018111"/>
    </source>
</evidence>
<feature type="domain" description="RecX first three-helical" evidence="8">
    <location>
        <begin position="73"/>
        <end position="110"/>
    </location>
</feature>
<evidence type="ECO:0000313" key="9">
    <source>
        <dbReference type="EMBL" id="MCW9707753.1"/>
    </source>
</evidence>
<dbReference type="Pfam" id="PF21982">
    <property type="entry name" value="RecX_HTH1"/>
    <property type="match status" value="1"/>
</dbReference>
<feature type="domain" description="RecX second three-helical" evidence="6">
    <location>
        <begin position="117"/>
        <end position="156"/>
    </location>
</feature>
<feature type="domain" description="RecX third three-helical" evidence="7">
    <location>
        <begin position="166"/>
        <end position="213"/>
    </location>
</feature>
<gene>
    <name evidence="5" type="primary">recX</name>
    <name evidence="9" type="ORF">J6I44_12870</name>
</gene>
<evidence type="ECO:0000313" key="10">
    <source>
        <dbReference type="Proteomes" id="UP001207918"/>
    </source>
</evidence>
<dbReference type="InterPro" id="IPR053926">
    <property type="entry name" value="RecX_HTH_1st"/>
</dbReference>
<dbReference type="Pfam" id="PF21981">
    <property type="entry name" value="RecX_HTH3"/>
    <property type="match status" value="1"/>
</dbReference>
<organism evidence="9 10">
    <name type="scientific">Fodinibius salsisoli</name>
    <dbReference type="NCBI Taxonomy" id="2820877"/>
    <lineage>
        <taxon>Bacteria</taxon>
        <taxon>Pseudomonadati</taxon>
        <taxon>Balneolota</taxon>
        <taxon>Balneolia</taxon>
        <taxon>Balneolales</taxon>
        <taxon>Balneolaceae</taxon>
        <taxon>Fodinibius</taxon>
    </lineage>
</organism>
<dbReference type="HAMAP" id="MF_01114">
    <property type="entry name" value="RecX"/>
    <property type="match status" value="1"/>
</dbReference>
<dbReference type="Gene3D" id="1.10.10.10">
    <property type="entry name" value="Winged helix-like DNA-binding domain superfamily/Winged helix DNA-binding domain"/>
    <property type="match status" value="3"/>
</dbReference>
<dbReference type="PANTHER" id="PTHR33602:SF1">
    <property type="entry name" value="REGULATORY PROTEIN RECX FAMILY PROTEIN"/>
    <property type="match status" value="1"/>
</dbReference>
<dbReference type="RefSeq" id="WP_265766543.1">
    <property type="nucleotide sequence ID" value="NZ_JAGGJA010000008.1"/>
</dbReference>
<evidence type="ECO:0000256" key="5">
    <source>
        <dbReference type="HAMAP-Rule" id="MF_01114"/>
    </source>
</evidence>
<dbReference type="Proteomes" id="UP001207918">
    <property type="component" value="Unassembled WGS sequence"/>
</dbReference>
<comment type="similarity">
    <text evidence="2 5">Belongs to the RecX family.</text>
</comment>
<comment type="subcellular location">
    <subcellularLocation>
        <location evidence="1 5">Cytoplasm</location>
    </subcellularLocation>
</comment>
<name>A0ABT3PPH0_9BACT</name>
<evidence type="ECO:0000259" key="7">
    <source>
        <dbReference type="Pfam" id="PF21981"/>
    </source>
</evidence>
<evidence type="ECO:0000259" key="8">
    <source>
        <dbReference type="Pfam" id="PF21982"/>
    </source>
</evidence>
<reference evidence="9 10" key="1">
    <citation type="submission" date="2021-03" db="EMBL/GenBank/DDBJ databases">
        <title>Aliifodinibius sp. nov., a new bacterium isolated from saline soil.</title>
        <authorList>
            <person name="Galisteo C."/>
            <person name="De La Haba R."/>
            <person name="Sanchez-Porro C."/>
            <person name="Ventosa A."/>
        </authorList>
    </citation>
    <scope>NUCLEOTIDE SEQUENCE [LARGE SCALE GENOMIC DNA]</scope>
    <source>
        <strain evidence="9 10">1BSP15-2V2</strain>
    </source>
</reference>
<comment type="function">
    <text evidence="5">Modulates RecA activity.</text>
</comment>
<dbReference type="InterPro" id="IPR003783">
    <property type="entry name" value="Regulatory_RecX"/>
</dbReference>